<dbReference type="AlphaFoldDB" id="K0ZI95"/>
<dbReference type="eggNOG" id="COG3311">
    <property type="taxonomic scope" value="Bacteria"/>
</dbReference>
<proteinExistence type="predicted"/>
<dbReference type="GO" id="GO:0003677">
    <property type="term" value="F:DNA binding"/>
    <property type="evidence" value="ECO:0007669"/>
    <property type="project" value="InterPro"/>
</dbReference>
<dbReference type="HOGENOM" id="CLU_140176_4_1_11"/>
<evidence type="ECO:0000259" key="1">
    <source>
        <dbReference type="Pfam" id="PF12728"/>
    </source>
</evidence>
<feature type="domain" description="Helix-turn-helix" evidence="1">
    <location>
        <begin position="11"/>
        <end position="61"/>
    </location>
</feature>
<gene>
    <name evidence="2" type="ORF">HMPREF9240_00744</name>
</gene>
<evidence type="ECO:0000313" key="3">
    <source>
        <dbReference type="Proteomes" id="UP000006075"/>
    </source>
</evidence>
<reference evidence="2 3" key="1">
    <citation type="submission" date="2012-07" db="EMBL/GenBank/DDBJ databases">
        <title>The Genome Sequence of Actinomyces neuii subsp. anitratus BVS029A5.</title>
        <authorList>
            <consortium name="The Broad Institute Genome Sequencing Platform"/>
            <person name="Earl A."/>
            <person name="Ward D."/>
            <person name="Feldgarden M."/>
            <person name="Gevers D."/>
            <person name="Saerens B."/>
            <person name="Vaneechoutte M."/>
            <person name="Walker B."/>
            <person name="Young S.K."/>
            <person name="Zeng Q."/>
            <person name="Gargeya S."/>
            <person name="Fitzgerald M."/>
            <person name="Haas B."/>
            <person name="Abouelleil A."/>
            <person name="Alvarado L."/>
            <person name="Arachchi H.M."/>
            <person name="Berlin A."/>
            <person name="Chapman S.B."/>
            <person name="Goldberg J."/>
            <person name="Griggs A."/>
            <person name="Gujja S."/>
            <person name="Hansen M."/>
            <person name="Howarth C."/>
            <person name="Imamovic A."/>
            <person name="Larimer J."/>
            <person name="McCowen C."/>
            <person name="Montmayeur A."/>
            <person name="Murphy C."/>
            <person name="Neiman D."/>
            <person name="Pearson M."/>
            <person name="Priest M."/>
            <person name="Roberts A."/>
            <person name="Saif S."/>
            <person name="Shea T."/>
            <person name="Sisk P."/>
            <person name="Sykes S."/>
            <person name="Wortman J."/>
            <person name="Nusbaum C."/>
            <person name="Birren B."/>
        </authorList>
    </citation>
    <scope>NUCLEOTIDE SEQUENCE [LARGE SCALE GENOMIC DNA]</scope>
    <source>
        <strain evidence="2 3">BVS029A5</strain>
    </source>
</reference>
<name>K0ZI95_9ACTO</name>
<dbReference type="InterPro" id="IPR009061">
    <property type="entry name" value="DNA-bd_dom_put_sf"/>
</dbReference>
<dbReference type="NCBIfam" id="TIGR01764">
    <property type="entry name" value="excise"/>
    <property type="match status" value="1"/>
</dbReference>
<dbReference type="PATRIC" id="fig|888439.3.peg.748"/>
<dbReference type="InterPro" id="IPR041657">
    <property type="entry name" value="HTH_17"/>
</dbReference>
<dbReference type="SUPFAM" id="SSF46955">
    <property type="entry name" value="Putative DNA-binding domain"/>
    <property type="match status" value="1"/>
</dbReference>
<sequence>MGIIGNMEPRFYTISDVADLLALSEQGVRAMIKSGELPAIQVGGRKQWRIEKSVLEDYIQNAYAASAEKAKNL</sequence>
<organism evidence="2 3">
    <name type="scientific">Winkia neuii BV029A5</name>
    <dbReference type="NCBI Taxonomy" id="888439"/>
    <lineage>
        <taxon>Bacteria</taxon>
        <taxon>Bacillati</taxon>
        <taxon>Actinomycetota</taxon>
        <taxon>Actinomycetes</taxon>
        <taxon>Actinomycetales</taxon>
        <taxon>Actinomycetaceae</taxon>
        <taxon>Winkia</taxon>
    </lineage>
</organism>
<accession>K0ZI95</accession>
<comment type="caution">
    <text evidence="2">The sequence shown here is derived from an EMBL/GenBank/DDBJ whole genome shotgun (WGS) entry which is preliminary data.</text>
</comment>
<dbReference type="Pfam" id="PF12728">
    <property type="entry name" value="HTH_17"/>
    <property type="match status" value="1"/>
</dbReference>
<evidence type="ECO:0000313" key="2">
    <source>
        <dbReference type="EMBL" id="EJZ87395.1"/>
    </source>
</evidence>
<dbReference type="InterPro" id="IPR010093">
    <property type="entry name" value="SinI_DNA-bd"/>
</dbReference>
<dbReference type="EMBL" id="AGWP01000004">
    <property type="protein sequence ID" value="EJZ87395.1"/>
    <property type="molecule type" value="Genomic_DNA"/>
</dbReference>
<dbReference type="Proteomes" id="UP000006075">
    <property type="component" value="Unassembled WGS sequence"/>
</dbReference>
<keyword evidence="3" id="KW-1185">Reference proteome</keyword>
<protein>
    <submittedName>
        <fullName evidence="2">Excisionase family DNA binding domain-containing protein</fullName>
    </submittedName>
</protein>